<feature type="compositionally biased region" description="Low complexity" evidence="1">
    <location>
        <begin position="19"/>
        <end position="75"/>
    </location>
</feature>
<gene>
    <name evidence="2" type="ORF">TWF718_011050</name>
</gene>
<sequence length="547" mass="58649">MSGAGSQATRAQPNPPIGSSSSSTPPTSNTTTPNTTTSNTTTSNTTSSNTASSNTNTTTPQNRTTNSTTAASASAPVPPVTRQPSAPAPPLPRPVLPTPTPAPADNTPKMAAVTALINPLTACKGGKTKVSIYSLLSTGKLAFEQRLLGDATSKLRGAGGAAQLQNMSYLSSMVIDDDVHVFGVNTDKRLALVSPAYQATELVIDSGYFAGCSDGESDGWFFFQAEDVATTTVTLFEMPVWGTKLDNAKKLEGIIAPCKGTSIAACYDGEHRWIAYQSAENSIVLRNIDTDKHAVVEDSRWTTKPSSPIGMVYVPGHSTRGHIFIYYLHQDLSLRRAFVEIDETFDFRGYGEEVVVDKAVKIASFTQLTIVADPTCKSNYIYAARTPTTTQVATIPDNWGASITRLQEYYYSQIKHNHLIGNEKEGHHHGPGHVHHGNTDGGAGFTYSPGRPGPEHGGHNGGIHFGGHEHSHGWRSPPPSYGGHYPHGGHTHGLPFGDMSDLEVELGKVKMNALLKMCFGEPRVEYYNKAAHYGGHHQHPGQHAHTL</sequence>
<proteinExistence type="predicted"/>
<feature type="region of interest" description="Disordered" evidence="1">
    <location>
        <begin position="1"/>
        <end position="107"/>
    </location>
</feature>
<feature type="compositionally biased region" description="Polar residues" evidence="1">
    <location>
        <begin position="1"/>
        <end position="12"/>
    </location>
</feature>
<evidence type="ECO:0000313" key="2">
    <source>
        <dbReference type="EMBL" id="KAK6333229.1"/>
    </source>
</evidence>
<feature type="compositionally biased region" description="Pro residues" evidence="1">
    <location>
        <begin position="76"/>
        <end position="102"/>
    </location>
</feature>
<evidence type="ECO:0000313" key="3">
    <source>
        <dbReference type="Proteomes" id="UP001313282"/>
    </source>
</evidence>
<keyword evidence="3" id="KW-1185">Reference proteome</keyword>
<dbReference type="EMBL" id="JAVHNR010000009">
    <property type="protein sequence ID" value="KAK6333229.1"/>
    <property type="molecule type" value="Genomic_DNA"/>
</dbReference>
<evidence type="ECO:0000256" key="1">
    <source>
        <dbReference type="SAM" id="MobiDB-lite"/>
    </source>
</evidence>
<protein>
    <submittedName>
        <fullName evidence="2">Uncharacterized protein</fullName>
    </submittedName>
</protein>
<accession>A0AAN8MGR4</accession>
<organism evidence="2 3">
    <name type="scientific">Orbilia javanica</name>
    <dbReference type="NCBI Taxonomy" id="47235"/>
    <lineage>
        <taxon>Eukaryota</taxon>
        <taxon>Fungi</taxon>
        <taxon>Dikarya</taxon>
        <taxon>Ascomycota</taxon>
        <taxon>Pezizomycotina</taxon>
        <taxon>Orbiliomycetes</taxon>
        <taxon>Orbiliales</taxon>
        <taxon>Orbiliaceae</taxon>
        <taxon>Orbilia</taxon>
    </lineage>
</organism>
<comment type="caution">
    <text evidence="2">The sequence shown here is derived from an EMBL/GenBank/DDBJ whole genome shotgun (WGS) entry which is preliminary data.</text>
</comment>
<dbReference type="Proteomes" id="UP001313282">
    <property type="component" value="Unassembled WGS sequence"/>
</dbReference>
<dbReference type="AlphaFoldDB" id="A0AAN8MGR4"/>
<name>A0AAN8MGR4_9PEZI</name>
<reference evidence="2 3" key="1">
    <citation type="submission" date="2019-10" db="EMBL/GenBank/DDBJ databases">
        <authorList>
            <person name="Palmer J.M."/>
        </authorList>
    </citation>
    <scope>NUCLEOTIDE SEQUENCE [LARGE SCALE GENOMIC DNA]</scope>
    <source>
        <strain evidence="2 3">TWF718</strain>
    </source>
</reference>
<feature type="region of interest" description="Disordered" evidence="1">
    <location>
        <begin position="422"/>
        <end position="488"/>
    </location>
</feature>